<keyword evidence="1" id="KW-0472">Membrane</keyword>
<keyword evidence="1" id="KW-0812">Transmembrane</keyword>
<reference evidence="2 3" key="1">
    <citation type="journal article" date="2024" name="G3 (Bethesda)">
        <title>Genome assembly of Hibiscus sabdariffa L. provides insights into metabolisms of medicinal natural products.</title>
        <authorList>
            <person name="Kim T."/>
        </authorList>
    </citation>
    <scope>NUCLEOTIDE SEQUENCE [LARGE SCALE GENOMIC DNA]</scope>
    <source>
        <strain evidence="2">TK-2024</strain>
        <tissue evidence="2">Old leaves</tissue>
    </source>
</reference>
<sequence length="152" mass="16305">MRHLLSKAISTHSPQQQTWVNLLPLACAVVVVVRGQEDTFVVSASGGGTVLDVANLLVFVAMVTALGFLYPYRRKRLTLLKLLGSAVGAVQPLGGGGVDVTKVWLLSVATLLVPPPIVSVARATIITIATMILEIERSWRCSVMEMVGIWVL</sequence>
<accession>A0ABR2D0D8</accession>
<gene>
    <name evidence="2" type="ORF">V6N12_054423</name>
</gene>
<protein>
    <recommendedName>
        <fullName evidence="4">Transmembrane protein</fullName>
    </recommendedName>
</protein>
<proteinExistence type="predicted"/>
<feature type="transmembrane region" description="Helical" evidence="1">
    <location>
        <begin position="53"/>
        <end position="72"/>
    </location>
</feature>
<evidence type="ECO:0000313" key="3">
    <source>
        <dbReference type="Proteomes" id="UP001472677"/>
    </source>
</evidence>
<organism evidence="2 3">
    <name type="scientific">Hibiscus sabdariffa</name>
    <name type="common">roselle</name>
    <dbReference type="NCBI Taxonomy" id="183260"/>
    <lineage>
        <taxon>Eukaryota</taxon>
        <taxon>Viridiplantae</taxon>
        <taxon>Streptophyta</taxon>
        <taxon>Embryophyta</taxon>
        <taxon>Tracheophyta</taxon>
        <taxon>Spermatophyta</taxon>
        <taxon>Magnoliopsida</taxon>
        <taxon>eudicotyledons</taxon>
        <taxon>Gunneridae</taxon>
        <taxon>Pentapetalae</taxon>
        <taxon>rosids</taxon>
        <taxon>malvids</taxon>
        <taxon>Malvales</taxon>
        <taxon>Malvaceae</taxon>
        <taxon>Malvoideae</taxon>
        <taxon>Hibiscus</taxon>
    </lineage>
</organism>
<evidence type="ECO:0008006" key="4">
    <source>
        <dbReference type="Google" id="ProtNLM"/>
    </source>
</evidence>
<dbReference type="EMBL" id="JBBPBM010000038">
    <property type="protein sequence ID" value="KAK8527199.1"/>
    <property type="molecule type" value="Genomic_DNA"/>
</dbReference>
<dbReference type="Proteomes" id="UP001472677">
    <property type="component" value="Unassembled WGS sequence"/>
</dbReference>
<feature type="transmembrane region" description="Helical" evidence="1">
    <location>
        <begin position="104"/>
        <end position="133"/>
    </location>
</feature>
<feature type="transmembrane region" description="Helical" evidence="1">
    <location>
        <begin position="79"/>
        <end position="98"/>
    </location>
</feature>
<keyword evidence="3" id="KW-1185">Reference proteome</keyword>
<evidence type="ECO:0000256" key="1">
    <source>
        <dbReference type="SAM" id="Phobius"/>
    </source>
</evidence>
<name>A0ABR2D0D8_9ROSI</name>
<keyword evidence="1" id="KW-1133">Transmembrane helix</keyword>
<evidence type="ECO:0000313" key="2">
    <source>
        <dbReference type="EMBL" id="KAK8527199.1"/>
    </source>
</evidence>
<comment type="caution">
    <text evidence="2">The sequence shown here is derived from an EMBL/GenBank/DDBJ whole genome shotgun (WGS) entry which is preliminary data.</text>
</comment>